<proteinExistence type="predicted"/>
<dbReference type="EMBL" id="JAHESC010000023">
    <property type="protein sequence ID" value="MBT1688136.1"/>
    <property type="molecule type" value="Genomic_DNA"/>
</dbReference>
<gene>
    <name evidence="3" type="ORF">KK078_16315</name>
</gene>
<dbReference type="InterPro" id="IPR002126">
    <property type="entry name" value="Cadherin-like_dom"/>
</dbReference>
<dbReference type="Proteomes" id="UP001319180">
    <property type="component" value="Unassembled WGS sequence"/>
</dbReference>
<sequence length="917" mass="101415">MKRLVPILLFVFFCLPAAARHIVGGEIELVHVSGNIYRINLIYYLDVQNNPGRDPAAEEPTIEVGVFRKFDNRRLRLKELIFSSRSRVEYTQPECSAGGIITDKIVYSDTIALRSNAFNHADGYYVSWERCCRNYNNVGLLNIVSQEPPVGAVDFPNAAGQTFYMEFPAVVWRNRAFVNSSPQLFIPLSDYACPSKPYYANFTGTDPDGDSLVYSLITPLNTVTAEAVPANGPHAGPYPDVQWLSPFSLTNVMRASPNLAISRDGLLTVTPSFNGLGLYVFAVRCEEFREGRKIGEVRRDFQMFVVDECPTAVPPQILGRTLSEGSFTHDEVMNVTFAAGTPDANRCIEVRVTDDDINNQLDGFTEDIELRAVPVGFQEDISGILPALTSVRLTRANPAATFRLCFPECPFVNRPFQVAIIAADDACSLPYLDTLLVNVTITPPVNAPAVFITTDIAASVNEDSGIKTWDIEAFDADGDIMTLTLLPLTGPTTLAQAGISLTDVKQTGNTLTAKVRWDTRCSVFDFTQQTFFPVVLQVEDADRCDFKNPDQLKVDLRIILPGNTKPVISTSGLTGDTFADTVTVNRKINESLRFTVFGHDDDGDLLSLFGEGKGFALSDYNAVFPAEEGIRDVQSPFAWDLRCGPIDLRVKSSFTFHFFVTDYNNKCRFKYSDTLVVNVNVAPPDNSAPALSVVNTNADLVLAADNSMNVILGQPISLALTGRDSDLFPHPDMLTMTLVGATGTVEPSGYTFTSAPSQSPVEGTFVWEPDCSIFVNQVYANDYTFTFRVSDDRCFANLADTVTVSLHIEDIDGSDDNFLPPNFVSPNGDDKNDYFAMQKRDEATGEWVNILPLDNCAGHFERITIFNRWGRRVYSSGNRAFQWHPNGEAPGMYFYHLGYSNKEYRGVITVAYSGKDQ</sequence>
<evidence type="ECO:0000259" key="2">
    <source>
        <dbReference type="PROSITE" id="PS50268"/>
    </source>
</evidence>
<accession>A0AAP2DBN7</accession>
<evidence type="ECO:0000313" key="3">
    <source>
        <dbReference type="EMBL" id="MBT1688136.1"/>
    </source>
</evidence>
<dbReference type="Pfam" id="PF13585">
    <property type="entry name" value="CHU_C"/>
    <property type="match status" value="1"/>
</dbReference>
<organism evidence="3 4">
    <name type="scientific">Dawidia soli</name>
    <dbReference type="NCBI Taxonomy" id="2782352"/>
    <lineage>
        <taxon>Bacteria</taxon>
        <taxon>Pseudomonadati</taxon>
        <taxon>Bacteroidota</taxon>
        <taxon>Cytophagia</taxon>
        <taxon>Cytophagales</taxon>
        <taxon>Chryseotaleaceae</taxon>
        <taxon>Dawidia</taxon>
    </lineage>
</organism>
<reference evidence="3 4" key="1">
    <citation type="submission" date="2021-05" db="EMBL/GenBank/DDBJ databases">
        <title>A Polyphasic approach of four new species of the genus Ohtaekwangia: Ohtaekwangia histidinii sp. nov., Ohtaekwangia cretensis sp. nov., Ohtaekwangia indiensis sp. nov., Ohtaekwangia reichenbachii sp. nov. from diverse environment.</title>
        <authorList>
            <person name="Octaviana S."/>
        </authorList>
    </citation>
    <scope>NUCLEOTIDE SEQUENCE [LARGE SCALE GENOMIC DNA]</scope>
    <source>
        <strain evidence="3 4">PWU37</strain>
    </source>
</reference>
<protein>
    <submittedName>
        <fullName evidence="3">Gliding motility-associated C-terminal domain-containing protein</fullName>
    </submittedName>
</protein>
<name>A0AAP2DBN7_9BACT</name>
<dbReference type="GO" id="GO:0016020">
    <property type="term" value="C:membrane"/>
    <property type="evidence" value="ECO:0007669"/>
    <property type="project" value="InterPro"/>
</dbReference>
<dbReference type="PROSITE" id="PS50268">
    <property type="entry name" value="CADHERIN_2"/>
    <property type="match status" value="1"/>
</dbReference>
<keyword evidence="1" id="KW-0732">Signal</keyword>
<feature type="domain" description="Cadherin" evidence="2">
    <location>
        <begin position="713"/>
        <end position="823"/>
    </location>
</feature>
<evidence type="ECO:0000256" key="1">
    <source>
        <dbReference type="SAM" id="SignalP"/>
    </source>
</evidence>
<feature type="signal peptide" evidence="1">
    <location>
        <begin position="1"/>
        <end position="19"/>
    </location>
</feature>
<dbReference type="GO" id="GO:0005509">
    <property type="term" value="F:calcium ion binding"/>
    <property type="evidence" value="ECO:0007669"/>
    <property type="project" value="InterPro"/>
</dbReference>
<comment type="caution">
    <text evidence="3">The sequence shown here is derived from an EMBL/GenBank/DDBJ whole genome shotgun (WGS) entry which is preliminary data.</text>
</comment>
<feature type="chain" id="PRO_5042874683" evidence="1">
    <location>
        <begin position="20"/>
        <end position="917"/>
    </location>
</feature>
<dbReference type="RefSeq" id="WP_254091363.1">
    <property type="nucleotide sequence ID" value="NZ_JAHESC010000023.1"/>
</dbReference>
<keyword evidence="4" id="KW-1185">Reference proteome</keyword>
<dbReference type="AlphaFoldDB" id="A0AAP2DBN7"/>
<dbReference type="GO" id="GO:0007156">
    <property type="term" value="P:homophilic cell adhesion via plasma membrane adhesion molecules"/>
    <property type="evidence" value="ECO:0007669"/>
    <property type="project" value="InterPro"/>
</dbReference>
<evidence type="ECO:0000313" key="4">
    <source>
        <dbReference type="Proteomes" id="UP001319180"/>
    </source>
</evidence>